<protein>
    <submittedName>
        <fullName evidence="1">Uncharacterized protein</fullName>
    </submittedName>
</protein>
<sequence>MKNAILCHIYLSRWDIICPMMAYFGLVWTVAPVDGAYCLSCDGRNAASL</sequence>
<accession>A0A2P2Q998</accession>
<reference evidence="1" key="1">
    <citation type="submission" date="2018-02" db="EMBL/GenBank/DDBJ databases">
        <title>Rhizophora mucronata_Transcriptome.</title>
        <authorList>
            <person name="Meera S.P."/>
            <person name="Sreeshan A."/>
            <person name="Augustine A."/>
        </authorList>
    </citation>
    <scope>NUCLEOTIDE SEQUENCE</scope>
    <source>
        <tissue evidence="1">Leaf</tissue>
    </source>
</reference>
<dbReference type="AlphaFoldDB" id="A0A2P2Q998"/>
<proteinExistence type="predicted"/>
<evidence type="ECO:0000313" key="1">
    <source>
        <dbReference type="EMBL" id="MBX63449.1"/>
    </source>
</evidence>
<organism evidence="1">
    <name type="scientific">Rhizophora mucronata</name>
    <name type="common">Asiatic mangrove</name>
    <dbReference type="NCBI Taxonomy" id="61149"/>
    <lineage>
        <taxon>Eukaryota</taxon>
        <taxon>Viridiplantae</taxon>
        <taxon>Streptophyta</taxon>
        <taxon>Embryophyta</taxon>
        <taxon>Tracheophyta</taxon>
        <taxon>Spermatophyta</taxon>
        <taxon>Magnoliopsida</taxon>
        <taxon>eudicotyledons</taxon>
        <taxon>Gunneridae</taxon>
        <taxon>Pentapetalae</taxon>
        <taxon>rosids</taxon>
        <taxon>fabids</taxon>
        <taxon>Malpighiales</taxon>
        <taxon>Rhizophoraceae</taxon>
        <taxon>Rhizophora</taxon>
    </lineage>
</organism>
<name>A0A2P2Q998_RHIMU</name>
<dbReference type="EMBL" id="GGEC01082965">
    <property type="protein sequence ID" value="MBX63449.1"/>
    <property type="molecule type" value="Transcribed_RNA"/>
</dbReference>